<dbReference type="Proteomes" id="UP000026913">
    <property type="component" value="Chromosome"/>
</dbReference>
<protein>
    <submittedName>
        <fullName evidence="1">Uncharacterized protein</fullName>
    </submittedName>
</protein>
<proteinExistence type="predicted"/>
<evidence type="ECO:0000313" key="2">
    <source>
        <dbReference type="Proteomes" id="UP000026913"/>
    </source>
</evidence>
<dbReference type="KEGG" id="pman:OU5_1995"/>
<sequence length="388" mass="44451">MKTSTLNTLLVAKAIFKKTKSLVNSGDKHSCTAGIILLQDFVELVVLAALDELDKNEQRNLESKSFDELLGELKKLNVPVIKSGTIKALNKQRVISKHYGQLSEPASVITYFNTAENFVDALLEHVVGAKLQEIFLTDILKDGPAKTLIKDAITLAEQGKFLDSLVGLRKAFYISYEFEYCIYAFRLREANDNGLSDWLGLGVSGGRKAHHWTRNKQWIEANVKKPTDYIQINHEKLKTDCMEWGISTVDTENFRRLTPEVVETEKETWHLDYYTNFAANELNIENFNYCLEIVLDFLLKKQEFDASHKWPKRVKSVPAPPIYVGKPILSMPFQGATITGYVKEDYYYSVDRIVSGFNTAEQYLYVHLYPQKAEFSIHEHIWGYLLNE</sequence>
<dbReference type="AlphaFoldDB" id="A0A024E816"/>
<organism evidence="1 2">
    <name type="scientific">Pseudomonas mandelii JR-1</name>
    <dbReference type="NCBI Taxonomy" id="1147786"/>
    <lineage>
        <taxon>Bacteria</taxon>
        <taxon>Pseudomonadati</taxon>
        <taxon>Pseudomonadota</taxon>
        <taxon>Gammaproteobacteria</taxon>
        <taxon>Pseudomonadales</taxon>
        <taxon>Pseudomonadaceae</taxon>
        <taxon>Pseudomonas</taxon>
    </lineage>
</organism>
<evidence type="ECO:0000313" key="1">
    <source>
        <dbReference type="EMBL" id="AHZ69074.1"/>
    </source>
</evidence>
<name>A0A024E816_9PSED</name>
<dbReference type="RefSeq" id="WP_010462226.1">
    <property type="nucleotide sequence ID" value="NZ_CP005960.1"/>
</dbReference>
<dbReference type="EMBL" id="CP005960">
    <property type="protein sequence ID" value="AHZ69074.1"/>
    <property type="molecule type" value="Genomic_DNA"/>
</dbReference>
<accession>A0A024E816</accession>
<reference evidence="1 2" key="1">
    <citation type="journal article" date="2012" name="J. Bacteriol.">
        <title>Genome sequence of cold-adapted Pseudomonas mandelii strain JR-1.</title>
        <authorList>
            <person name="Jang S.H."/>
            <person name="Kim J."/>
            <person name="Kim J."/>
            <person name="Hong S."/>
            <person name="Lee C."/>
        </authorList>
    </citation>
    <scope>NUCLEOTIDE SEQUENCE [LARGE SCALE GENOMIC DNA]</scope>
    <source>
        <strain evidence="1 2">JR-1</strain>
    </source>
</reference>
<gene>
    <name evidence="1" type="ORF">OU5_1995</name>
</gene>
<dbReference type="HOGENOM" id="CLU_707210_0_0_6"/>
<dbReference type="OrthoDB" id="8902201at2"/>